<evidence type="ECO:0000313" key="4">
    <source>
        <dbReference type="Proteomes" id="UP000722336"/>
    </source>
</evidence>
<gene>
    <name evidence="3" type="ORF">KCG44_03215</name>
</gene>
<feature type="compositionally biased region" description="Basic and acidic residues" evidence="1">
    <location>
        <begin position="1"/>
        <end position="12"/>
    </location>
</feature>
<feature type="transmembrane region" description="Helical" evidence="2">
    <location>
        <begin position="80"/>
        <end position="112"/>
    </location>
</feature>
<name>A0ABS6SBJ9_9SPHN</name>
<protein>
    <recommendedName>
        <fullName evidence="5">Transmembrane protein</fullName>
    </recommendedName>
</protein>
<feature type="region of interest" description="Disordered" evidence="1">
    <location>
        <begin position="1"/>
        <end position="21"/>
    </location>
</feature>
<comment type="caution">
    <text evidence="3">The sequence shown here is derived from an EMBL/GenBank/DDBJ whole genome shotgun (WGS) entry which is preliminary data.</text>
</comment>
<sequence>MNETENEGRETPAARPSASPGALDDITGNKPLITGIAMLAGVVTGGLTTLVGGILAYVFKGEVEKGSWEETHYRYHIRTFWGSVIGVVVSTILTIVLIGFLMFALLAVWLVVRCVLALIKAGERKPMPSPDSWLF</sequence>
<dbReference type="Proteomes" id="UP000722336">
    <property type="component" value="Unassembled WGS sequence"/>
</dbReference>
<evidence type="ECO:0000256" key="2">
    <source>
        <dbReference type="SAM" id="Phobius"/>
    </source>
</evidence>
<dbReference type="EMBL" id="JAGSPA010000001">
    <property type="protein sequence ID" value="MBV7255792.1"/>
    <property type="molecule type" value="Genomic_DNA"/>
</dbReference>
<keyword evidence="4" id="KW-1185">Reference proteome</keyword>
<evidence type="ECO:0000313" key="3">
    <source>
        <dbReference type="EMBL" id="MBV7255792.1"/>
    </source>
</evidence>
<keyword evidence="2" id="KW-1133">Transmembrane helix</keyword>
<keyword evidence="2" id="KW-0812">Transmembrane</keyword>
<evidence type="ECO:0008006" key="5">
    <source>
        <dbReference type="Google" id="ProtNLM"/>
    </source>
</evidence>
<keyword evidence="2" id="KW-0472">Membrane</keyword>
<dbReference type="RefSeq" id="WP_218444163.1">
    <property type="nucleotide sequence ID" value="NZ_JAGSPA010000001.1"/>
</dbReference>
<proteinExistence type="predicted"/>
<feature type="transmembrane region" description="Helical" evidence="2">
    <location>
        <begin position="32"/>
        <end position="59"/>
    </location>
</feature>
<evidence type="ECO:0000256" key="1">
    <source>
        <dbReference type="SAM" id="MobiDB-lite"/>
    </source>
</evidence>
<accession>A0ABS6SBJ9</accession>
<reference evidence="3 4" key="1">
    <citation type="submission" date="2021-04" db="EMBL/GenBank/DDBJ databases">
        <authorList>
            <person name="Pira H."/>
            <person name="Risdian C."/>
            <person name="Wink J."/>
        </authorList>
    </citation>
    <scope>NUCLEOTIDE SEQUENCE [LARGE SCALE GENOMIC DNA]</scope>
    <source>
        <strain evidence="3 4">WHA3</strain>
    </source>
</reference>
<organism evidence="3 4">
    <name type="scientific">Pacificimonas pallii</name>
    <dbReference type="NCBI Taxonomy" id="2827236"/>
    <lineage>
        <taxon>Bacteria</taxon>
        <taxon>Pseudomonadati</taxon>
        <taxon>Pseudomonadota</taxon>
        <taxon>Alphaproteobacteria</taxon>
        <taxon>Sphingomonadales</taxon>
        <taxon>Sphingosinicellaceae</taxon>
        <taxon>Pacificimonas</taxon>
    </lineage>
</organism>